<dbReference type="CDD" id="cd00635">
    <property type="entry name" value="PLPDE_III_YBL036c_like"/>
    <property type="match status" value="1"/>
</dbReference>
<evidence type="ECO:0000256" key="3">
    <source>
        <dbReference type="PIRSR" id="PIRSR004848-1"/>
    </source>
</evidence>
<keyword evidence="1 2" id="KW-0663">Pyridoxal phosphate</keyword>
<dbReference type="KEGG" id="tbi:Tbis_1411"/>
<comment type="cofactor">
    <cofactor evidence="3">
        <name>pyridoxal 5'-phosphate</name>
        <dbReference type="ChEBI" id="CHEBI:597326"/>
    </cofactor>
</comment>
<evidence type="ECO:0000256" key="1">
    <source>
        <dbReference type="ARBA" id="ARBA00022898"/>
    </source>
</evidence>
<dbReference type="InterPro" id="IPR029066">
    <property type="entry name" value="PLP-binding_barrel"/>
</dbReference>
<evidence type="ECO:0000313" key="7">
    <source>
        <dbReference type="Proteomes" id="UP000006640"/>
    </source>
</evidence>
<dbReference type="HOGENOM" id="CLU_059988_0_0_11"/>
<dbReference type="Gene3D" id="3.20.20.10">
    <property type="entry name" value="Alanine racemase"/>
    <property type="match status" value="1"/>
</dbReference>
<protein>
    <recommendedName>
        <fullName evidence="2">Pyridoxal phosphate homeostasis protein</fullName>
        <shortName evidence="2">PLP homeostasis protein</shortName>
    </recommendedName>
</protein>
<gene>
    <name evidence="6" type="ordered locus">Tbis_1411</name>
</gene>
<comment type="similarity">
    <text evidence="2 4">Belongs to the pyridoxal phosphate-binding protein YggS/PROSC family.</text>
</comment>
<dbReference type="GO" id="GO:0030170">
    <property type="term" value="F:pyridoxal phosphate binding"/>
    <property type="evidence" value="ECO:0007669"/>
    <property type="project" value="UniProtKB-UniRule"/>
</dbReference>
<dbReference type="HAMAP" id="MF_02087">
    <property type="entry name" value="PLP_homeostasis"/>
    <property type="match status" value="1"/>
</dbReference>
<evidence type="ECO:0000313" key="6">
    <source>
        <dbReference type="EMBL" id="ADG88129.1"/>
    </source>
</evidence>
<keyword evidence="7" id="KW-1185">Reference proteome</keyword>
<dbReference type="NCBIfam" id="TIGR00044">
    <property type="entry name" value="YggS family pyridoxal phosphate-dependent enzyme"/>
    <property type="match status" value="1"/>
</dbReference>
<proteinExistence type="inferred from homology"/>
<dbReference type="OrthoDB" id="9804072at2"/>
<dbReference type="Pfam" id="PF01168">
    <property type="entry name" value="Ala_racemase_N"/>
    <property type="match status" value="1"/>
</dbReference>
<dbReference type="PANTHER" id="PTHR10146">
    <property type="entry name" value="PROLINE SYNTHETASE CO-TRANSCRIBED BACTERIAL HOMOLOG PROTEIN"/>
    <property type="match status" value="1"/>
</dbReference>
<dbReference type="STRING" id="469371.Tbis_1411"/>
<dbReference type="AlphaFoldDB" id="D6Y9Y6"/>
<feature type="domain" description="Alanine racemase N-terminal" evidence="5">
    <location>
        <begin position="28"/>
        <end position="243"/>
    </location>
</feature>
<sequence length="249" mass="26437">MSSHPYGTGTVAEAERREELASALARVEQRIEEACRAAGRRRSEITLIAVTKTYPASDIRLLAGLGVTDIGENRDQEASAKVAECADLDLTWHFIGQLQTNKARSVVRYADLIHSVDRSRLVTVLSREAVRAGREVGCLVQVSLDPPTPEGTSGRGGARPEEVLDLAGQIAAAEGLRLRGVMAVAPLGGDPAEAFARLREIARAVQAEHPDAGIISAGMSGDLAEAIACGATHVRIGTALLGRRKTFVR</sequence>
<dbReference type="RefSeq" id="WP_013131662.1">
    <property type="nucleotide sequence ID" value="NC_014165.1"/>
</dbReference>
<evidence type="ECO:0000256" key="2">
    <source>
        <dbReference type="HAMAP-Rule" id="MF_02087"/>
    </source>
</evidence>
<reference evidence="6 7" key="1">
    <citation type="submission" date="2010-01" db="EMBL/GenBank/DDBJ databases">
        <title>The complete genome of Thermobispora bispora DSM 43833.</title>
        <authorList>
            <consortium name="US DOE Joint Genome Institute (JGI-PGF)"/>
            <person name="Lucas S."/>
            <person name="Copeland A."/>
            <person name="Lapidus A."/>
            <person name="Glavina del Rio T."/>
            <person name="Dalin E."/>
            <person name="Tice H."/>
            <person name="Bruce D."/>
            <person name="Goodwin L."/>
            <person name="Pitluck S."/>
            <person name="Kyrpides N."/>
            <person name="Mavromatis K."/>
            <person name="Ivanova N."/>
            <person name="Mikhailova N."/>
            <person name="Chertkov O."/>
            <person name="Brettin T."/>
            <person name="Detter J.C."/>
            <person name="Han C."/>
            <person name="Larimer F."/>
            <person name="Land M."/>
            <person name="Hauser L."/>
            <person name="Markowitz V."/>
            <person name="Cheng J.-F."/>
            <person name="Hugenholtz P."/>
            <person name="Woyke T."/>
            <person name="Wu D."/>
            <person name="Jando M."/>
            <person name="Schneider S."/>
            <person name="Klenk H.-P."/>
            <person name="Eisen J.A."/>
        </authorList>
    </citation>
    <scope>NUCLEOTIDE SEQUENCE [LARGE SCALE GENOMIC DNA]</scope>
    <source>
        <strain evidence="7">ATCC 19993 / DSM 43833 / CBS 139.67 / JCM 10125 / KCTC 9307 / NBRC 14880 / R51</strain>
    </source>
</reference>
<feature type="modified residue" description="N6-(pyridoxal phosphate)lysine" evidence="2 3">
    <location>
        <position position="52"/>
    </location>
</feature>
<comment type="function">
    <text evidence="2">Pyridoxal 5'-phosphate (PLP)-binding protein, which is involved in PLP homeostasis.</text>
</comment>
<organism evidence="6 7">
    <name type="scientific">Thermobispora bispora (strain ATCC 19993 / DSM 43833 / CBS 139.67 / JCM 10125 / KCTC 9307 / NBRC 14880 / R51)</name>
    <dbReference type="NCBI Taxonomy" id="469371"/>
    <lineage>
        <taxon>Bacteria</taxon>
        <taxon>Bacillati</taxon>
        <taxon>Actinomycetota</taxon>
        <taxon>Actinomycetes</taxon>
        <taxon>Streptosporangiales</taxon>
        <taxon>Streptosporangiaceae</taxon>
        <taxon>Thermobispora</taxon>
    </lineage>
</organism>
<evidence type="ECO:0000256" key="4">
    <source>
        <dbReference type="RuleBase" id="RU004514"/>
    </source>
</evidence>
<evidence type="ECO:0000259" key="5">
    <source>
        <dbReference type="Pfam" id="PF01168"/>
    </source>
</evidence>
<dbReference type="PANTHER" id="PTHR10146:SF14">
    <property type="entry name" value="PYRIDOXAL PHOSPHATE HOMEOSTASIS PROTEIN"/>
    <property type="match status" value="1"/>
</dbReference>
<dbReference type="InterPro" id="IPR011078">
    <property type="entry name" value="PyrdxlP_homeostasis"/>
</dbReference>
<dbReference type="PROSITE" id="PS01211">
    <property type="entry name" value="UPF0001"/>
    <property type="match status" value="1"/>
</dbReference>
<name>D6Y9Y6_THEBD</name>
<dbReference type="EMBL" id="CP001874">
    <property type="protein sequence ID" value="ADG88129.1"/>
    <property type="molecule type" value="Genomic_DNA"/>
</dbReference>
<dbReference type="PIRSF" id="PIRSF004848">
    <property type="entry name" value="YBL036c_PLPDEIII"/>
    <property type="match status" value="1"/>
</dbReference>
<accession>D6Y9Y6</accession>
<dbReference type="InterPro" id="IPR001608">
    <property type="entry name" value="Ala_racemase_N"/>
</dbReference>
<dbReference type="SUPFAM" id="SSF51419">
    <property type="entry name" value="PLP-binding barrel"/>
    <property type="match status" value="1"/>
</dbReference>
<dbReference type="Proteomes" id="UP000006640">
    <property type="component" value="Chromosome"/>
</dbReference>
<dbReference type="eggNOG" id="COG0325">
    <property type="taxonomic scope" value="Bacteria"/>
</dbReference>